<keyword evidence="2" id="KW-1185">Reference proteome</keyword>
<dbReference type="EMBL" id="LXQA010071416">
    <property type="protein sequence ID" value="MCI09109.1"/>
    <property type="molecule type" value="Genomic_DNA"/>
</dbReference>
<evidence type="ECO:0000313" key="1">
    <source>
        <dbReference type="EMBL" id="MCI09109.1"/>
    </source>
</evidence>
<dbReference type="AlphaFoldDB" id="A0A392PC93"/>
<proteinExistence type="predicted"/>
<reference evidence="1 2" key="1">
    <citation type="journal article" date="2018" name="Front. Plant Sci.">
        <title>Red Clover (Trifolium pratense) and Zigzag Clover (T. medium) - A Picture of Genomic Similarities and Differences.</title>
        <authorList>
            <person name="Dluhosova J."/>
            <person name="Istvanek J."/>
            <person name="Nedelnik J."/>
            <person name="Repkova J."/>
        </authorList>
    </citation>
    <scope>NUCLEOTIDE SEQUENCE [LARGE SCALE GENOMIC DNA]</scope>
    <source>
        <strain evidence="2">cv. 10/8</strain>
        <tissue evidence="1">Leaf</tissue>
    </source>
</reference>
<evidence type="ECO:0000313" key="2">
    <source>
        <dbReference type="Proteomes" id="UP000265520"/>
    </source>
</evidence>
<comment type="caution">
    <text evidence="1">The sequence shown here is derived from an EMBL/GenBank/DDBJ whole genome shotgun (WGS) entry which is preliminary data.</text>
</comment>
<protein>
    <submittedName>
        <fullName evidence="1">Uncharacterized protein</fullName>
    </submittedName>
</protein>
<feature type="non-terminal residue" evidence="1">
    <location>
        <position position="79"/>
    </location>
</feature>
<organism evidence="1 2">
    <name type="scientific">Trifolium medium</name>
    <dbReference type="NCBI Taxonomy" id="97028"/>
    <lineage>
        <taxon>Eukaryota</taxon>
        <taxon>Viridiplantae</taxon>
        <taxon>Streptophyta</taxon>
        <taxon>Embryophyta</taxon>
        <taxon>Tracheophyta</taxon>
        <taxon>Spermatophyta</taxon>
        <taxon>Magnoliopsida</taxon>
        <taxon>eudicotyledons</taxon>
        <taxon>Gunneridae</taxon>
        <taxon>Pentapetalae</taxon>
        <taxon>rosids</taxon>
        <taxon>fabids</taxon>
        <taxon>Fabales</taxon>
        <taxon>Fabaceae</taxon>
        <taxon>Papilionoideae</taxon>
        <taxon>50 kb inversion clade</taxon>
        <taxon>NPAAA clade</taxon>
        <taxon>Hologalegina</taxon>
        <taxon>IRL clade</taxon>
        <taxon>Trifolieae</taxon>
        <taxon>Trifolium</taxon>
    </lineage>
</organism>
<accession>A0A392PC93</accession>
<name>A0A392PC93_9FABA</name>
<dbReference type="Proteomes" id="UP000265520">
    <property type="component" value="Unassembled WGS sequence"/>
</dbReference>
<sequence length="79" mass="9194">MRITVGMNIHRGDVREKRDCMIGETARREVFWFSKMGANLVSNARIWGLVWERVWVDGVSYCGSGMWREDNWVDGSVRA</sequence>